<dbReference type="Proteomes" id="UP001501371">
    <property type="component" value="Unassembled WGS sequence"/>
</dbReference>
<organism evidence="2 3">
    <name type="scientific">Streptomyces hebeiensis</name>
    <dbReference type="NCBI Taxonomy" id="229486"/>
    <lineage>
        <taxon>Bacteria</taxon>
        <taxon>Bacillati</taxon>
        <taxon>Actinomycetota</taxon>
        <taxon>Actinomycetes</taxon>
        <taxon>Kitasatosporales</taxon>
        <taxon>Streptomycetaceae</taxon>
        <taxon>Streptomyces</taxon>
    </lineage>
</organism>
<evidence type="ECO:0000313" key="3">
    <source>
        <dbReference type="Proteomes" id="UP001501371"/>
    </source>
</evidence>
<reference evidence="2 3" key="1">
    <citation type="journal article" date="2019" name="Int. J. Syst. Evol. Microbiol.">
        <title>The Global Catalogue of Microorganisms (GCM) 10K type strain sequencing project: providing services to taxonomists for standard genome sequencing and annotation.</title>
        <authorList>
            <consortium name="The Broad Institute Genomics Platform"/>
            <consortium name="The Broad Institute Genome Sequencing Center for Infectious Disease"/>
            <person name="Wu L."/>
            <person name="Ma J."/>
        </authorList>
    </citation>
    <scope>NUCLEOTIDE SEQUENCE [LARGE SCALE GENOMIC DNA]</scope>
    <source>
        <strain evidence="2 3">JCM 12696</strain>
    </source>
</reference>
<sequence length="289" mass="29922">MAGSGEAGGMGTSTRWEGPRWSGLSSRLARWDPDRSDTGATATAAIAALQGACRTDPSAFGLRDAACAAGVRLADAMEALGASGPSGLLNKGPAHEDLGSEEEGPLLDWQDPADAFVAELTRRVGGEGGTVVDAALRRAVTASARRLLTTHPEIRESLSTPDGPSQGRGLAGDLLCLLYQWFFADLVTEFLRAVIAEKIRLTVPVLDVIDSEGRIADGVAERIIALIPDPCEEAEAQAADAAKAALSANDASAHVNVPLSDVARRLVPGVVGKILGFAVDAHGEEEVPV</sequence>
<name>A0ABN1UYA0_9ACTN</name>
<gene>
    <name evidence="2" type="ORF">GCM10009654_41960</name>
</gene>
<feature type="compositionally biased region" description="Gly residues" evidence="1">
    <location>
        <begin position="1"/>
        <end position="11"/>
    </location>
</feature>
<comment type="caution">
    <text evidence="2">The sequence shown here is derived from an EMBL/GenBank/DDBJ whole genome shotgun (WGS) entry which is preliminary data.</text>
</comment>
<proteinExistence type="predicted"/>
<keyword evidence="3" id="KW-1185">Reference proteome</keyword>
<feature type="region of interest" description="Disordered" evidence="1">
    <location>
        <begin position="1"/>
        <end position="36"/>
    </location>
</feature>
<accession>A0ABN1UYA0</accession>
<protein>
    <submittedName>
        <fullName evidence="2">Uncharacterized protein</fullName>
    </submittedName>
</protein>
<evidence type="ECO:0000313" key="2">
    <source>
        <dbReference type="EMBL" id="GAA1180372.1"/>
    </source>
</evidence>
<dbReference type="EMBL" id="BAAAKV010000038">
    <property type="protein sequence ID" value="GAA1180372.1"/>
    <property type="molecule type" value="Genomic_DNA"/>
</dbReference>
<evidence type="ECO:0000256" key="1">
    <source>
        <dbReference type="SAM" id="MobiDB-lite"/>
    </source>
</evidence>